<feature type="compositionally biased region" description="Basic and acidic residues" evidence="1">
    <location>
        <begin position="152"/>
        <end position="168"/>
    </location>
</feature>
<dbReference type="Proteomes" id="UP000504638">
    <property type="component" value="Unplaced"/>
</dbReference>
<feature type="compositionally biased region" description="Basic and acidic residues" evidence="1">
    <location>
        <begin position="16"/>
        <end position="36"/>
    </location>
</feature>
<dbReference type="AlphaFoldDB" id="A0A6G1G3V9"/>
<evidence type="ECO:0000256" key="1">
    <source>
        <dbReference type="SAM" id="MobiDB-lite"/>
    </source>
</evidence>
<reference evidence="4" key="2">
    <citation type="submission" date="2020-04" db="EMBL/GenBank/DDBJ databases">
        <authorList>
            <consortium name="NCBI Genome Project"/>
        </authorList>
    </citation>
    <scope>NUCLEOTIDE SEQUENCE</scope>
    <source>
        <strain evidence="4">CBS 781.70</strain>
    </source>
</reference>
<dbReference type="OrthoDB" id="2139939at2759"/>
<proteinExistence type="predicted"/>
<feature type="compositionally biased region" description="Basic and acidic residues" evidence="1">
    <location>
        <begin position="70"/>
        <end position="118"/>
    </location>
</feature>
<reference evidence="4" key="3">
    <citation type="submission" date="2025-04" db="UniProtKB">
        <authorList>
            <consortium name="RefSeq"/>
        </authorList>
    </citation>
    <scope>IDENTIFICATION</scope>
    <source>
        <strain evidence="4">CBS 781.70</strain>
    </source>
</reference>
<dbReference type="RefSeq" id="XP_033534385.1">
    <property type="nucleotide sequence ID" value="XM_033679344.1"/>
</dbReference>
<feature type="region of interest" description="Disordered" evidence="1">
    <location>
        <begin position="1"/>
        <end position="168"/>
    </location>
</feature>
<protein>
    <submittedName>
        <fullName evidence="2 4">Uncharacterized protein</fullName>
    </submittedName>
</protein>
<sequence>MKKRVEEQVAAVPSTKNEHESRERGRKMERTSRESSQESIGPVLPEQSGRGKRSGPAIPTAQDLALRSEIAAEDRHDSLQAHRAARKSDRALQTARLDELAPRADANTRERALEKRADTTAMHRTFADRRSPGAAEVGEGELMGDDGIEGYRVQKKEEERKKTEREVRKEEMWRARAEERAERLERYQDKERGTMEMLRALAKERFG</sequence>
<dbReference type="PANTHER" id="PTHR34117">
    <property type="entry name" value="STYLE CELL-CYCLE INHIBITOR 1"/>
    <property type="match status" value="1"/>
</dbReference>
<gene>
    <name evidence="2 4" type="ORF">P152DRAFT_457953</name>
</gene>
<evidence type="ECO:0000313" key="3">
    <source>
        <dbReference type="Proteomes" id="UP000504638"/>
    </source>
</evidence>
<dbReference type="InterPro" id="IPR044688">
    <property type="entry name" value="SCI-1-like"/>
</dbReference>
<organism evidence="2">
    <name type="scientific">Eremomyces bilateralis CBS 781.70</name>
    <dbReference type="NCBI Taxonomy" id="1392243"/>
    <lineage>
        <taxon>Eukaryota</taxon>
        <taxon>Fungi</taxon>
        <taxon>Dikarya</taxon>
        <taxon>Ascomycota</taxon>
        <taxon>Pezizomycotina</taxon>
        <taxon>Dothideomycetes</taxon>
        <taxon>Dothideomycetes incertae sedis</taxon>
        <taxon>Eremomycetales</taxon>
        <taxon>Eremomycetaceae</taxon>
        <taxon>Eremomyces</taxon>
    </lineage>
</organism>
<keyword evidence="3" id="KW-1185">Reference proteome</keyword>
<dbReference type="PANTHER" id="PTHR34117:SF1">
    <property type="entry name" value="STYLE CELL-CYCLE INHIBITOR 1"/>
    <property type="match status" value="1"/>
</dbReference>
<name>A0A6G1G3V9_9PEZI</name>
<dbReference type="GeneID" id="54419914"/>
<evidence type="ECO:0000313" key="2">
    <source>
        <dbReference type="EMBL" id="KAF1812754.1"/>
    </source>
</evidence>
<evidence type="ECO:0000313" key="4">
    <source>
        <dbReference type="RefSeq" id="XP_033534385.1"/>
    </source>
</evidence>
<reference evidence="2 4" key="1">
    <citation type="submission" date="2020-01" db="EMBL/GenBank/DDBJ databases">
        <authorList>
            <consortium name="DOE Joint Genome Institute"/>
            <person name="Haridas S."/>
            <person name="Albert R."/>
            <person name="Binder M."/>
            <person name="Bloem J."/>
            <person name="Labutti K."/>
            <person name="Salamov A."/>
            <person name="Andreopoulos B."/>
            <person name="Baker S.E."/>
            <person name="Barry K."/>
            <person name="Bills G."/>
            <person name="Bluhm B.H."/>
            <person name="Cannon C."/>
            <person name="Castanera R."/>
            <person name="Culley D.E."/>
            <person name="Daum C."/>
            <person name="Ezra D."/>
            <person name="Gonzalez J.B."/>
            <person name="Henrissat B."/>
            <person name="Kuo A."/>
            <person name="Liang C."/>
            <person name="Lipzen A."/>
            <person name="Lutzoni F."/>
            <person name="Magnuson J."/>
            <person name="Mondo S."/>
            <person name="Nolan M."/>
            <person name="Ohm R."/>
            <person name="Pangilinan J."/>
            <person name="Park H.-J."/>
            <person name="Ramirez L."/>
            <person name="Alfaro M."/>
            <person name="Sun H."/>
            <person name="Tritt A."/>
            <person name="Yoshinaga Y."/>
            <person name="Zwiers L.-H."/>
            <person name="Turgeon B.G."/>
            <person name="Goodwin S.B."/>
            <person name="Spatafora J.W."/>
            <person name="Crous P.W."/>
            <person name="Grigoriev I.V."/>
        </authorList>
    </citation>
    <scope>NUCLEOTIDE SEQUENCE</scope>
    <source>
        <strain evidence="2 4">CBS 781.70</strain>
    </source>
</reference>
<dbReference type="EMBL" id="ML975156">
    <property type="protein sequence ID" value="KAF1812754.1"/>
    <property type="molecule type" value="Genomic_DNA"/>
</dbReference>
<feature type="compositionally biased region" description="Acidic residues" evidence="1">
    <location>
        <begin position="138"/>
        <end position="148"/>
    </location>
</feature>
<accession>A0A6G1G3V9</accession>